<keyword evidence="4" id="KW-0456">Lyase</keyword>
<keyword evidence="2" id="KW-0411">Iron-sulfur</keyword>
<dbReference type="Pfam" id="PF08608">
    <property type="entry name" value="Wyosine_form"/>
    <property type="match status" value="1"/>
</dbReference>
<dbReference type="Proteomes" id="UP001174909">
    <property type="component" value="Unassembled WGS sequence"/>
</dbReference>
<dbReference type="GO" id="GO:0016829">
    <property type="term" value="F:lyase activity"/>
    <property type="evidence" value="ECO:0007669"/>
    <property type="project" value="UniProtKB-KW"/>
</dbReference>
<dbReference type="AlphaFoldDB" id="A0AA35RZG0"/>
<proteinExistence type="predicted"/>
<gene>
    <name evidence="6" type="ORF">GBAR_LOCUS11658</name>
</gene>
<dbReference type="PANTHER" id="PTHR13930:SF0">
    <property type="entry name" value="S-ADENOSYL-L-METHIONINE-DEPENDENT TRNA 4-DEMETHYLWYOSINE SYNTHASE TYW1-RELATED"/>
    <property type="match status" value="1"/>
</dbReference>
<evidence type="ECO:0000259" key="5">
    <source>
        <dbReference type="Pfam" id="PF08608"/>
    </source>
</evidence>
<accession>A0AA35RZG0</accession>
<comment type="cofactor">
    <cofactor evidence="1">
        <name>[4Fe-4S] cluster</name>
        <dbReference type="ChEBI" id="CHEBI:49883"/>
    </cofactor>
</comment>
<dbReference type="PANTHER" id="PTHR13930">
    <property type="entry name" value="S-ADENOSYL-L-METHIONINE-DEPENDENT TRNA 4-DEMETHYLWYOSINE SYNTHASE"/>
    <property type="match status" value="1"/>
</dbReference>
<keyword evidence="2" id="KW-0004">4Fe-4S</keyword>
<name>A0AA35RZG0_GEOBA</name>
<keyword evidence="2" id="KW-0408">Iron</keyword>
<dbReference type="InterPro" id="IPR013785">
    <property type="entry name" value="Aldolase_TIM"/>
</dbReference>
<organism evidence="6 7">
    <name type="scientific">Geodia barretti</name>
    <name type="common">Barrett's horny sponge</name>
    <dbReference type="NCBI Taxonomy" id="519541"/>
    <lineage>
        <taxon>Eukaryota</taxon>
        <taxon>Metazoa</taxon>
        <taxon>Porifera</taxon>
        <taxon>Demospongiae</taxon>
        <taxon>Heteroscleromorpha</taxon>
        <taxon>Tetractinellida</taxon>
        <taxon>Astrophorina</taxon>
        <taxon>Geodiidae</taxon>
        <taxon>Geodia</taxon>
    </lineage>
</organism>
<keyword evidence="2" id="KW-0479">Metal-binding</keyword>
<dbReference type="InterPro" id="IPR013917">
    <property type="entry name" value="tRNA_wybutosine-synth"/>
</dbReference>
<dbReference type="Gene3D" id="3.20.20.70">
    <property type="entry name" value="Aldolase class I"/>
    <property type="match status" value="1"/>
</dbReference>
<evidence type="ECO:0000256" key="1">
    <source>
        <dbReference type="ARBA" id="ARBA00001966"/>
    </source>
</evidence>
<comment type="caution">
    <text evidence="6">The sequence shown here is derived from an EMBL/GenBank/DDBJ whole genome shotgun (WGS) entry which is preliminary data.</text>
</comment>
<evidence type="ECO:0000256" key="3">
    <source>
        <dbReference type="ARBA" id="ARBA00022694"/>
    </source>
</evidence>
<evidence type="ECO:0000313" key="6">
    <source>
        <dbReference type="EMBL" id="CAI8019396.1"/>
    </source>
</evidence>
<evidence type="ECO:0000313" key="7">
    <source>
        <dbReference type="Proteomes" id="UP001174909"/>
    </source>
</evidence>
<dbReference type="EMBL" id="CASHTH010001751">
    <property type="protein sequence ID" value="CAI8019396.1"/>
    <property type="molecule type" value="Genomic_DNA"/>
</dbReference>
<evidence type="ECO:0000256" key="2">
    <source>
        <dbReference type="ARBA" id="ARBA00022485"/>
    </source>
</evidence>
<evidence type="ECO:0000256" key="4">
    <source>
        <dbReference type="ARBA" id="ARBA00023239"/>
    </source>
</evidence>
<feature type="domain" description="tRNA wybutosine-synthesis" evidence="5">
    <location>
        <begin position="20"/>
        <end position="73"/>
    </location>
</feature>
<dbReference type="GO" id="GO:0031591">
    <property type="term" value="P:wybutosine biosynthetic process"/>
    <property type="evidence" value="ECO:0007669"/>
    <property type="project" value="TreeGrafter"/>
</dbReference>
<dbReference type="InterPro" id="IPR034556">
    <property type="entry name" value="tRNA_wybutosine-synthase"/>
</dbReference>
<dbReference type="GO" id="GO:0051539">
    <property type="term" value="F:4 iron, 4 sulfur cluster binding"/>
    <property type="evidence" value="ECO:0007669"/>
    <property type="project" value="UniProtKB-KW"/>
</dbReference>
<protein>
    <submittedName>
        <fullName evidence="6">S-adenosyl-L-methionine-dependent tRNA 4-demethylwyosine synthase TYW1</fullName>
    </submittedName>
</protein>
<sequence>MRHSLYREAQRVVEWFHCCGVTYCGDSKASNLTMSNVPWHEEVVNFVQRFAVMLPNYEVACEHEHSNCVLIAHKKVLCNSQFKVDGRWHTWIDFDKFIELNNAFMNSWETQMFSAVDYMALTPDWAMFGHPQQGFDPSETRWHQKKPKEDIGGY</sequence>
<reference evidence="6" key="1">
    <citation type="submission" date="2023-03" db="EMBL/GenBank/DDBJ databases">
        <authorList>
            <person name="Steffen K."/>
            <person name="Cardenas P."/>
        </authorList>
    </citation>
    <scope>NUCLEOTIDE SEQUENCE</scope>
</reference>
<keyword evidence="7" id="KW-1185">Reference proteome</keyword>
<keyword evidence="3" id="KW-0819">tRNA processing</keyword>